<dbReference type="Gene3D" id="3.30.470.10">
    <property type="match status" value="1"/>
</dbReference>
<keyword evidence="5" id="KW-0028">Amino-acid biosynthesis</keyword>
<keyword evidence="6" id="KW-0808">Transferase</keyword>
<evidence type="ECO:0000313" key="11">
    <source>
        <dbReference type="Proteomes" id="UP000726737"/>
    </source>
</evidence>
<protein>
    <recommendedName>
        <fullName evidence="3">branched-chain-amino-acid transaminase</fullName>
        <ecNumber evidence="3">2.6.1.42</ecNumber>
    </recommendedName>
</protein>
<evidence type="ECO:0000256" key="1">
    <source>
        <dbReference type="ARBA" id="ARBA00001933"/>
    </source>
</evidence>
<evidence type="ECO:0000256" key="2">
    <source>
        <dbReference type="ARBA" id="ARBA00009320"/>
    </source>
</evidence>
<dbReference type="Proteomes" id="UP000726737">
    <property type="component" value="Unassembled WGS sequence"/>
</dbReference>
<sequence>MFVQRTLRQAVKAHATVTSASHYSAKNTELVFGKTFSDNMLTVEWEADKGWGTPQIREYGKLHLDPSAVVFHYSFECFEGMKAYKDKDGKTRLFRPDMNMKRFNNSASRIALPRFEDEELAKLIGEFLKVDDRWIPKGRGYSLYLRPTMIGTQESLGVGASNKALIFVIASPVGPYFPSGFNAVSLLATSDKVRAWPGGTGDAKVGGNYAPCIKPQLDANKEGYQQNLWLFGPDHQVTEVGTMNCFVYWKNEKGGKYLLQNELVTPNLDGSILPGVTRDSILALARQWGDFKVSERKFTMSDLVKADKEGRIIEMFGAGTACIVCPIKKIHYDGIDIHIPLDPSDKTSQAGKLTKRINDAIMDIQYGDVEGPKGWSVVV</sequence>
<feature type="modified residue" description="N6-(pyridoxal phosphate)lysine" evidence="9">
    <location>
        <position position="204"/>
    </location>
</feature>
<evidence type="ECO:0000313" key="10">
    <source>
        <dbReference type="EMBL" id="KAG0264798.1"/>
    </source>
</evidence>
<dbReference type="SUPFAM" id="SSF56752">
    <property type="entry name" value="D-aminoacid aminotransferase-like PLP-dependent enzymes"/>
    <property type="match status" value="1"/>
</dbReference>
<dbReference type="PIRSF" id="PIRSF006468">
    <property type="entry name" value="BCAT1"/>
    <property type="match status" value="1"/>
</dbReference>
<dbReference type="CDD" id="cd01557">
    <property type="entry name" value="BCAT_beta_family"/>
    <property type="match status" value="1"/>
</dbReference>
<comment type="cofactor">
    <cofactor evidence="1">
        <name>pyridoxal 5'-phosphate</name>
        <dbReference type="ChEBI" id="CHEBI:597326"/>
    </cofactor>
</comment>
<proteinExistence type="inferred from homology"/>
<evidence type="ECO:0000256" key="3">
    <source>
        <dbReference type="ARBA" id="ARBA00013053"/>
    </source>
</evidence>
<keyword evidence="8" id="KW-0100">Branched-chain amino acid biosynthesis</keyword>
<dbReference type="InterPro" id="IPR043131">
    <property type="entry name" value="BCAT-like_N"/>
</dbReference>
<dbReference type="InterPro" id="IPR033939">
    <property type="entry name" value="BCAT_family"/>
</dbReference>
<evidence type="ECO:0000256" key="8">
    <source>
        <dbReference type="ARBA" id="ARBA00023304"/>
    </source>
</evidence>
<dbReference type="NCBIfam" id="TIGR01123">
    <property type="entry name" value="ilvE_II"/>
    <property type="match status" value="1"/>
</dbReference>
<keyword evidence="7" id="KW-0663">Pyridoxal phosphate</keyword>
<dbReference type="InterPro" id="IPR036038">
    <property type="entry name" value="Aminotransferase-like"/>
</dbReference>
<dbReference type="InterPro" id="IPR001544">
    <property type="entry name" value="Aminotrans_IV"/>
</dbReference>
<dbReference type="PANTHER" id="PTHR11825">
    <property type="entry name" value="SUBGROUP IIII AMINOTRANSFERASE"/>
    <property type="match status" value="1"/>
</dbReference>
<dbReference type="PANTHER" id="PTHR11825:SF44">
    <property type="entry name" value="BRANCHED-CHAIN-AMINO-ACID AMINOTRANSFERASE"/>
    <property type="match status" value="1"/>
</dbReference>
<evidence type="ECO:0000256" key="5">
    <source>
        <dbReference type="ARBA" id="ARBA00022605"/>
    </source>
</evidence>
<dbReference type="InterPro" id="IPR043132">
    <property type="entry name" value="BCAT-like_C"/>
</dbReference>
<dbReference type="Gene3D" id="3.20.10.10">
    <property type="entry name" value="D-amino Acid Aminotransferase, subunit A, domain 2"/>
    <property type="match status" value="1"/>
</dbReference>
<evidence type="ECO:0000256" key="9">
    <source>
        <dbReference type="PIRSR" id="PIRSR006468-1"/>
    </source>
</evidence>
<dbReference type="GO" id="GO:0009099">
    <property type="term" value="P:L-valine biosynthetic process"/>
    <property type="evidence" value="ECO:0007669"/>
    <property type="project" value="TreeGrafter"/>
</dbReference>
<dbReference type="Pfam" id="PF01063">
    <property type="entry name" value="Aminotran_4"/>
    <property type="match status" value="1"/>
</dbReference>
<dbReference type="GO" id="GO:0005739">
    <property type="term" value="C:mitochondrion"/>
    <property type="evidence" value="ECO:0007669"/>
    <property type="project" value="TreeGrafter"/>
</dbReference>
<accession>A0A9P6QEJ0</accession>
<dbReference type="InterPro" id="IPR005786">
    <property type="entry name" value="B_amino_transII"/>
</dbReference>
<comment type="caution">
    <text evidence="10">The sequence shown here is derived from an EMBL/GenBank/DDBJ whole genome shotgun (WGS) entry which is preliminary data.</text>
</comment>
<evidence type="ECO:0000256" key="7">
    <source>
        <dbReference type="ARBA" id="ARBA00022898"/>
    </source>
</evidence>
<keyword evidence="4 10" id="KW-0032">Aminotransferase</keyword>
<dbReference type="FunFam" id="3.30.470.10:FF:000005">
    <property type="entry name" value="Branched-chain-amino-acid aminotransferase"/>
    <property type="match status" value="1"/>
</dbReference>
<dbReference type="OrthoDB" id="1732691at2759"/>
<dbReference type="FunFam" id="3.20.10.10:FF:000004">
    <property type="entry name" value="Branched-chain-amino-acid aminotransferase"/>
    <property type="match status" value="1"/>
</dbReference>
<dbReference type="EC" id="2.6.1.42" evidence="3"/>
<name>A0A9P6QEJ0_9FUNG</name>
<evidence type="ECO:0000256" key="6">
    <source>
        <dbReference type="ARBA" id="ARBA00022679"/>
    </source>
</evidence>
<dbReference type="GO" id="GO:0009098">
    <property type="term" value="P:L-leucine biosynthetic process"/>
    <property type="evidence" value="ECO:0007669"/>
    <property type="project" value="TreeGrafter"/>
</dbReference>
<organism evidence="10 11">
    <name type="scientific">Mortierella polycephala</name>
    <dbReference type="NCBI Taxonomy" id="41804"/>
    <lineage>
        <taxon>Eukaryota</taxon>
        <taxon>Fungi</taxon>
        <taxon>Fungi incertae sedis</taxon>
        <taxon>Mucoromycota</taxon>
        <taxon>Mortierellomycotina</taxon>
        <taxon>Mortierellomycetes</taxon>
        <taxon>Mortierellales</taxon>
        <taxon>Mortierellaceae</taxon>
        <taxon>Mortierella</taxon>
    </lineage>
</organism>
<dbReference type="AlphaFoldDB" id="A0A9P6QEJ0"/>
<reference evidence="10" key="1">
    <citation type="journal article" date="2020" name="Fungal Divers.">
        <title>Resolving the Mortierellaceae phylogeny through synthesis of multi-gene phylogenetics and phylogenomics.</title>
        <authorList>
            <person name="Vandepol N."/>
            <person name="Liber J."/>
            <person name="Desiro A."/>
            <person name="Na H."/>
            <person name="Kennedy M."/>
            <person name="Barry K."/>
            <person name="Grigoriev I.V."/>
            <person name="Miller A.N."/>
            <person name="O'Donnell K."/>
            <person name="Stajich J.E."/>
            <person name="Bonito G."/>
        </authorList>
    </citation>
    <scope>NUCLEOTIDE SEQUENCE</scope>
    <source>
        <strain evidence="10">KOD948</strain>
    </source>
</reference>
<keyword evidence="11" id="KW-1185">Reference proteome</keyword>
<dbReference type="NCBIfam" id="NF009897">
    <property type="entry name" value="PRK13357.1"/>
    <property type="match status" value="1"/>
</dbReference>
<dbReference type="EMBL" id="JAAAJA010000043">
    <property type="protein sequence ID" value="KAG0264798.1"/>
    <property type="molecule type" value="Genomic_DNA"/>
</dbReference>
<gene>
    <name evidence="10" type="primary">BCAT1</name>
    <name evidence="10" type="ORF">BG011_006071</name>
</gene>
<evidence type="ECO:0000256" key="4">
    <source>
        <dbReference type="ARBA" id="ARBA00022576"/>
    </source>
</evidence>
<comment type="similarity">
    <text evidence="2">Belongs to the class-IV pyridoxal-phosphate-dependent aminotransferase family.</text>
</comment>
<dbReference type="GO" id="GO:0004084">
    <property type="term" value="F:branched-chain-amino-acid transaminase activity"/>
    <property type="evidence" value="ECO:0007669"/>
    <property type="project" value="UniProtKB-EC"/>
</dbReference>